<evidence type="ECO:0000313" key="3">
    <source>
        <dbReference type="EMBL" id="KAK4184668.1"/>
    </source>
</evidence>
<dbReference type="SUPFAM" id="SSF52317">
    <property type="entry name" value="Class I glutamine amidotransferase-like"/>
    <property type="match status" value="1"/>
</dbReference>
<evidence type="ECO:0000259" key="2">
    <source>
        <dbReference type="Pfam" id="PF00117"/>
    </source>
</evidence>
<reference evidence="3" key="2">
    <citation type="submission" date="2023-05" db="EMBL/GenBank/DDBJ databases">
        <authorList>
            <consortium name="Lawrence Berkeley National Laboratory"/>
            <person name="Steindorff A."/>
            <person name="Hensen N."/>
            <person name="Bonometti L."/>
            <person name="Westerberg I."/>
            <person name="Brannstrom I.O."/>
            <person name="Guillou S."/>
            <person name="Cros-Aarteil S."/>
            <person name="Calhoun S."/>
            <person name="Haridas S."/>
            <person name="Kuo A."/>
            <person name="Mondo S."/>
            <person name="Pangilinan J."/>
            <person name="Riley R."/>
            <person name="Labutti K."/>
            <person name="Andreopoulos B."/>
            <person name="Lipzen A."/>
            <person name="Chen C."/>
            <person name="Yanf M."/>
            <person name="Daum C."/>
            <person name="Ng V."/>
            <person name="Clum A."/>
            <person name="Ohm R."/>
            <person name="Martin F."/>
            <person name="Silar P."/>
            <person name="Natvig D."/>
            <person name="Lalanne C."/>
            <person name="Gautier V."/>
            <person name="Ament-Velasquez S.L."/>
            <person name="Kruys A."/>
            <person name="Hutchinson M.I."/>
            <person name="Powell A.J."/>
            <person name="Barry K."/>
            <person name="Miller A.N."/>
            <person name="Grigoriev I.V."/>
            <person name="Debuchy R."/>
            <person name="Gladieux P."/>
            <person name="Thoren M.H."/>
            <person name="Johannesson H."/>
        </authorList>
    </citation>
    <scope>NUCLEOTIDE SEQUENCE</scope>
    <source>
        <strain evidence="3">PSN309</strain>
    </source>
</reference>
<protein>
    <submittedName>
        <fullName evidence="3">Glutamine amidotransferase</fullName>
    </submittedName>
</protein>
<evidence type="ECO:0000313" key="4">
    <source>
        <dbReference type="Proteomes" id="UP001302126"/>
    </source>
</evidence>
<organism evidence="3 4">
    <name type="scientific">Podospora australis</name>
    <dbReference type="NCBI Taxonomy" id="1536484"/>
    <lineage>
        <taxon>Eukaryota</taxon>
        <taxon>Fungi</taxon>
        <taxon>Dikarya</taxon>
        <taxon>Ascomycota</taxon>
        <taxon>Pezizomycotina</taxon>
        <taxon>Sordariomycetes</taxon>
        <taxon>Sordariomycetidae</taxon>
        <taxon>Sordariales</taxon>
        <taxon>Podosporaceae</taxon>
        <taxon>Podospora</taxon>
    </lineage>
</organism>
<keyword evidence="4" id="KW-1185">Reference proteome</keyword>
<dbReference type="PANTHER" id="PTHR42695:SF4">
    <property type="entry name" value="GLUTAMINE AMIDOTRANSFERASE DOMAIN-CONTAINING PROTEIN"/>
    <property type="match status" value="1"/>
</dbReference>
<name>A0AAN6WM64_9PEZI</name>
<sequence length="298" mass="33779">MLLQQRNDEITTNGATQDQRNADDDKPVIRMMVLETDEPDDETKERKGESFGEILHEHFAAAGAKHDPPLGIETDRRFVIPEKGGKIPKYEDFEGCHALLITGSVYDAHGDDPWILELMELLRELWKNHPKMHFSGVCFGHQILCRMLGATVRPSPSNEWELGHSRVELNPVGKRLFRTDDDYVHLHQMHQDQVVEPPTVGSAKGLLEKGTEVEVWGHSEHTKVQGVFIRGKLFTTQAHLAFDKGMVEKQIEMRMDMGSIEDTQHANEAAETADMEHDGERVAAAILRFFHDEDDGVE</sequence>
<gene>
    <name evidence="3" type="ORF">QBC35DRAFT_466271</name>
</gene>
<feature type="region of interest" description="Disordered" evidence="1">
    <location>
        <begin position="1"/>
        <end position="27"/>
    </location>
</feature>
<dbReference type="Proteomes" id="UP001302126">
    <property type="component" value="Unassembled WGS sequence"/>
</dbReference>
<dbReference type="Pfam" id="PF00117">
    <property type="entry name" value="GATase"/>
    <property type="match status" value="1"/>
</dbReference>
<dbReference type="EMBL" id="MU864479">
    <property type="protein sequence ID" value="KAK4184668.1"/>
    <property type="molecule type" value="Genomic_DNA"/>
</dbReference>
<dbReference type="InterPro" id="IPR044992">
    <property type="entry name" value="ChyE-like"/>
</dbReference>
<proteinExistence type="predicted"/>
<feature type="compositionally biased region" description="Polar residues" evidence="1">
    <location>
        <begin position="10"/>
        <end position="19"/>
    </location>
</feature>
<reference evidence="3" key="1">
    <citation type="journal article" date="2023" name="Mol. Phylogenet. Evol.">
        <title>Genome-scale phylogeny and comparative genomics of the fungal order Sordariales.</title>
        <authorList>
            <person name="Hensen N."/>
            <person name="Bonometti L."/>
            <person name="Westerberg I."/>
            <person name="Brannstrom I.O."/>
            <person name="Guillou S."/>
            <person name="Cros-Aarteil S."/>
            <person name="Calhoun S."/>
            <person name="Haridas S."/>
            <person name="Kuo A."/>
            <person name="Mondo S."/>
            <person name="Pangilinan J."/>
            <person name="Riley R."/>
            <person name="LaButti K."/>
            <person name="Andreopoulos B."/>
            <person name="Lipzen A."/>
            <person name="Chen C."/>
            <person name="Yan M."/>
            <person name="Daum C."/>
            <person name="Ng V."/>
            <person name="Clum A."/>
            <person name="Steindorff A."/>
            <person name="Ohm R.A."/>
            <person name="Martin F."/>
            <person name="Silar P."/>
            <person name="Natvig D.O."/>
            <person name="Lalanne C."/>
            <person name="Gautier V."/>
            <person name="Ament-Velasquez S.L."/>
            <person name="Kruys A."/>
            <person name="Hutchinson M.I."/>
            <person name="Powell A.J."/>
            <person name="Barry K."/>
            <person name="Miller A.N."/>
            <person name="Grigoriev I.V."/>
            <person name="Debuchy R."/>
            <person name="Gladieux P."/>
            <person name="Hiltunen Thoren M."/>
            <person name="Johannesson H."/>
        </authorList>
    </citation>
    <scope>NUCLEOTIDE SEQUENCE</scope>
    <source>
        <strain evidence="3">PSN309</strain>
    </source>
</reference>
<dbReference type="InterPro" id="IPR029062">
    <property type="entry name" value="Class_I_gatase-like"/>
</dbReference>
<accession>A0AAN6WM64</accession>
<dbReference type="GO" id="GO:0005829">
    <property type="term" value="C:cytosol"/>
    <property type="evidence" value="ECO:0007669"/>
    <property type="project" value="TreeGrafter"/>
</dbReference>
<dbReference type="InterPro" id="IPR017926">
    <property type="entry name" value="GATASE"/>
</dbReference>
<comment type="caution">
    <text evidence="3">The sequence shown here is derived from an EMBL/GenBank/DDBJ whole genome shotgun (WGS) entry which is preliminary data.</text>
</comment>
<dbReference type="GO" id="GO:0005634">
    <property type="term" value="C:nucleus"/>
    <property type="evidence" value="ECO:0007669"/>
    <property type="project" value="TreeGrafter"/>
</dbReference>
<evidence type="ECO:0000256" key="1">
    <source>
        <dbReference type="SAM" id="MobiDB-lite"/>
    </source>
</evidence>
<keyword evidence="3" id="KW-0315">Glutamine amidotransferase</keyword>
<dbReference type="Gene3D" id="3.40.50.880">
    <property type="match status" value="1"/>
</dbReference>
<dbReference type="AlphaFoldDB" id="A0AAN6WM64"/>
<feature type="domain" description="Glutamine amidotransferase" evidence="2">
    <location>
        <begin position="115"/>
        <end position="239"/>
    </location>
</feature>
<dbReference type="PANTHER" id="PTHR42695">
    <property type="entry name" value="GLUTAMINE AMIDOTRANSFERASE YLR126C-RELATED"/>
    <property type="match status" value="1"/>
</dbReference>